<dbReference type="Gene3D" id="3.30.70.360">
    <property type="match status" value="1"/>
</dbReference>
<comment type="caution">
    <text evidence="5">The sequence shown here is derived from an EMBL/GenBank/DDBJ whole genome shotgun (WGS) entry which is preliminary data.</text>
</comment>
<evidence type="ECO:0000256" key="1">
    <source>
        <dbReference type="ARBA" id="ARBA00022670"/>
    </source>
</evidence>
<dbReference type="OrthoDB" id="9761532at2"/>
<evidence type="ECO:0000313" key="5">
    <source>
        <dbReference type="EMBL" id="REK73537.1"/>
    </source>
</evidence>
<feature type="domain" description="Peptidase M20 dimerisation" evidence="4">
    <location>
        <begin position="191"/>
        <end position="338"/>
    </location>
</feature>
<evidence type="ECO:0000259" key="4">
    <source>
        <dbReference type="Pfam" id="PF07687"/>
    </source>
</evidence>
<dbReference type="Proteomes" id="UP000265581">
    <property type="component" value="Unassembled WGS sequence"/>
</dbReference>
<dbReference type="RefSeq" id="WP_119703647.1">
    <property type="nucleotide sequence ID" value="NZ_JBHSOI010000001.1"/>
</dbReference>
<dbReference type="Pfam" id="PF01546">
    <property type="entry name" value="Peptidase_M20"/>
    <property type="match status" value="1"/>
</dbReference>
<dbReference type="Gene3D" id="3.40.630.10">
    <property type="entry name" value="Zn peptidases"/>
    <property type="match status" value="1"/>
</dbReference>
<keyword evidence="1" id="KW-0645">Protease</keyword>
<name>A0A371PCA5_9ACTN</name>
<dbReference type="AlphaFoldDB" id="A0A371PCA5"/>
<dbReference type="GO" id="GO:0046872">
    <property type="term" value="F:metal ion binding"/>
    <property type="evidence" value="ECO:0007669"/>
    <property type="project" value="UniProtKB-KW"/>
</dbReference>
<dbReference type="SUPFAM" id="SSF53187">
    <property type="entry name" value="Zn-dependent exopeptidases"/>
    <property type="match status" value="1"/>
</dbReference>
<organism evidence="5 6">
    <name type="scientific">Aeromicrobium endophyticum</name>
    <dbReference type="NCBI Taxonomy" id="2292704"/>
    <lineage>
        <taxon>Bacteria</taxon>
        <taxon>Bacillati</taxon>
        <taxon>Actinomycetota</taxon>
        <taxon>Actinomycetes</taxon>
        <taxon>Propionibacteriales</taxon>
        <taxon>Nocardioidaceae</taxon>
        <taxon>Aeromicrobium</taxon>
    </lineage>
</organism>
<dbReference type="PANTHER" id="PTHR43270:SF12">
    <property type="entry name" value="SUCCINYL-DIAMINOPIMELATE DESUCCINYLASE"/>
    <property type="match status" value="1"/>
</dbReference>
<reference evidence="5 6" key="1">
    <citation type="submission" date="2018-08" db="EMBL/GenBank/DDBJ databases">
        <title>Aeromicrobium sp. M2KJ-4, whole genome shotgun sequence.</title>
        <authorList>
            <person name="Tuo L."/>
        </authorList>
    </citation>
    <scope>NUCLEOTIDE SEQUENCE [LARGE SCALE GENOMIC DNA]</scope>
    <source>
        <strain evidence="5 6">M2KJ-4</strain>
    </source>
</reference>
<protein>
    <submittedName>
        <fullName evidence="5">Dipeptidase</fullName>
    </submittedName>
</protein>
<dbReference type="GO" id="GO:0008233">
    <property type="term" value="F:peptidase activity"/>
    <property type="evidence" value="ECO:0007669"/>
    <property type="project" value="UniProtKB-KW"/>
</dbReference>
<dbReference type="PANTHER" id="PTHR43270">
    <property type="entry name" value="BETA-ALA-HIS DIPEPTIDASE"/>
    <property type="match status" value="1"/>
</dbReference>
<gene>
    <name evidence="5" type="ORF">DX116_08330</name>
</gene>
<dbReference type="NCBIfam" id="NF005914">
    <property type="entry name" value="PRK07907.1"/>
    <property type="match status" value="1"/>
</dbReference>
<sequence>MTDLTARVHDVLLSVLDDLESLVRIPSIWAQPEHHADVHRSAAEVQRLLTEAGFADARIVEAGGAPAVIAHHPAPAGAPTVLLYAHHDVQPTGDPALWTSPPFEPTRRGDRLYARGAADDKAGLAAHLAAFRAHGGNPPVGVTVFVEGEEESGSPSLVALLEQHRDELTADAIVIADSANWAIGVPALTVSLRGMVDCVVTVETLGHAVHSGIWGGVVPDALTTLSRLLATLHDDEGSVAIEGLHHGVAADLEYPVDRFREESSVLPGVEQIGRGSIVQRLWAEPAVSVLGIDATPVATASNTLSPRARAKIGMRVAPGGDAATHLDALVAHLEKHAPFGARVTVERGDLGEPFTVDADGPAYDAARSAFRDAWDGTEPVDMGMGGSIPFIAEFARLFPHAAVLVTGVEDPDTRAHGIDEGLHLGEFARVCVAEALLLQRLADPT</sequence>
<evidence type="ECO:0000313" key="6">
    <source>
        <dbReference type="Proteomes" id="UP000265581"/>
    </source>
</evidence>
<dbReference type="InterPro" id="IPR011650">
    <property type="entry name" value="Peptidase_M20_dimer"/>
</dbReference>
<dbReference type="Pfam" id="PF07687">
    <property type="entry name" value="M20_dimer"/>
    <property type="match status" value="1"/>
</dbReference>
<accession>A0A371PCA5</accession>
<evidence type="ECO:0000256" key="2">
    <source>
        <dbReference type="ARBA" id="ARBA00022723"/>
    </source>
</evidence>
<evidence type="ECO:0000256" key="3">
    <source>
        <dbReference type="ARBA" id="ARBA00022801"/>
    </source>
</evidence>
<dbReference type="GO" id="GO:0006508">
    <property type="term" value="P:proteolysis"/>
    <property type="evidence" value="ECO:0007669"/>
    <property type="project" value="UniProtKB-KW"/>
</dbReference>
<dbReference type="InterPro" id="IPR002933">
    <property type="entry name" value="Peptidase_M20"/>
</dbReference>
<dbReference type="InterPro" id="IPR051458">
    <property type="entry name" value="Cyt/Met_Dipeptidase"/>
</dbReference>
<keyword evidence="6" id="KW-1185">Reference proteome</keyword>
<proteinExistence type="predicted"/>
<keyword evidence="2" id="KW-0479">Metal-binding</keyword>
<dbReference type="EMBL" id="QUBR01000001">
    <property type="protein sequence ID" value="REK73537.1"/>
    <property type="molecule type" value="Genomic_DNA"/>
</dbReference>
<keyword evidence="3" id="KW-0378">Hydrolase</keyword>